<dbReference type="InterPro" id="IPR020846">
    <property type="entry name" value="MFS_dom"/>
</dbReference>
<dbReference type="Pfam" id="PF07690">
    <property type="entry name" value="MFS_1"/>
    <property type="match status" value="1"/>
</dbReference>
<feature type="transmembrane region" description="Helical" evidence="4">
    <location>
        <begin position="12"/>
        <end position="34"/>
    </location>
</feature>
<dbReference type="PROSITE" id="PS50850">
    <property type="entry name" value="MFS"/>
    <property type="match status" value="1"/>
</dbReference>
<dbReference type="InterPro" id="IPR036259">
    <property type="entry name" value="MFS_trans_sf"/>
</dbReference>
<accession>A0A0W0R403</accession>
<feature type="transmembrane region" description="Helical" evidence="4">
    <location>
        <begin position="338"/>
        <end position="361"/>
    </location>
</feature>
<evidence type="ECO:0000313" key="7">
    <source>
        <dbReference type="Proteomes" id="UP000054859"/>
    </source>
</evidence>
<dbReference type="CDD" id="cd17370">
    <property type="entry name" value="MFS_MJ1317_like"/>
    <property type="match status" value="1"/>
</dbReference>
<dbReference type="SUPFAM" id="SSF103473">
    <property type="entry name" value="MFS general substrate transporter"/>
    <property type="match status" value="1"/>
</dbReference>
<protein>
    <submittedName>
        <fullName evidence="6">Major facilitator superfamily transporter</fullName>
    </submittedName>
</protein>
<dbReference type="AlphaFoldDB" id="A0A0W0R403"/>
<feature type="transmembrane region" description="Helical" evidence="4">
    <location>
        <begin position="145"/>
        <end position="164"/>
    </location>
</feature>
<feature type="transmembrane region" description="Helical" evidence="4">
    <location>
        <begin position="278"/>
        <end position="296"/>
    </location>
</feature>
<evidence type="ECO:0000256" key="1">
    <source>
        <dbReference type="ARBA" id="ARBA00022692"/>
    </source>
</evidence>
<evidence type="ECO:0000256" key="2">
    <source>
        <dbReference type="ARBA" id="ARBA00022989"/>
    </source>
</evidence>
<organism evidence="6 7">
    <name type="scientific">Legionella adelaidensis</name>
    <dbReference type="NCBI Taxonomy" id="45056"/>
    <lineage>
        <taxon>Bacteria</taxon>
        <taxon>Pseudomonadati</taxon>
        <taxon>Pseudomonadota</taxon>
        <taxon>Gammaproteobacteria</taxon>
        <taxon>Legionellales</taxon>
        <taxon>Legionellaceae</taxon>
        <taxon>Legionella</taxon>
    </lineage>
</organism>
<proteinExistence type="predicted"/>
<dbReference type="PANTHER" id="PTHR23518">
    <property type="entry name" value="C-METHYLTRANSFERASE"/>
    <property type="match status" value="1"/>
</dbReference>
<dbReference type="PANTHER" id="PTHR23518:SF2">
    <property type="entry name" value="MAJOR FACILITATOR SUPERFAMILY TRANSPORTER"/>
    <property type="match status" value="1"/>
</dbReference>
<evidence type="ECO:0000256" key="4">
    <source>
        <dbReference type="SAM" id="Phobius"/>
    </source>
</evidence>
<feature type="domain" description="Major facilitator superfamily (MFS) profile" evidence="5">
    <location>
        <begin position="12"/>
        <end position="390"/>
    </location>
</feature>
<feature type="transmembrane region" description="Helical" evidence="4">
    <location>
        <begin position="211"/>
        <end position="228"/>
    </location>
</feature>
<dbReference type="GO" id="GO:0022857">
    <property type="term" value="F:transmembrane transporter activity"/>
    <property type="evidence" value="ECO:0007669"/>
    <property type="project" value="InterPro"/>
</dbReference>
<comment type="caution">
    <text evidence="6">The sequence shown here is derived from an EMBL/GenBank/DDBJ whole genome shotgun (WGS) entry which is preliminary data.</text>
</comment>
<dbReference type="STRING" id="45056.Lade_0420"/>
<feature type="transmembrane region" description="Helical" evidence="4">
    <location>
        <begin position="302"/>
        <end position="326"/>
    </location>
</feature>
<feature type="transmembrane region" description="Helical" evidence="4">
    <location>
        <begin position="82"/>
        <end position="105"/>
    </location>
</feature>
<feature type="transmembrane region" description="Helical" evidence="4">
    <location>
        <begin position="367"/>
        <end position="386"/>
    </location>
</feature>
<dbReference type="InterPro" id="IPR011701">
    <property type="entry name" value="MFS"/>
</dbReference>
<feature type="transmembrane region" description="Helical" evidence="4">
    <location>
        <begin position="170"/>
        <end position="190"/>
    </location>
</feature>
<keyword evidence="2 4" id="KW-1133">Transmembrane helix</keyword>
<keyword evidence="1 4" id="KW-0812">Transmembrane</keyword>
<feature type="transmembrane region" description="Helical" evidence="4">
    <location>
        <begin position="248"/>
        <end position="266"/>
    </location>
</feature>
<dbReference type="Gene3D" id="1.20.1250.20">
    <property type="entry name" value="MFS general substrate transporter like domains"/>
    <property type="match status" value="1"/>
</dbReference>
<reference evidence="6 7" key="1">
    <citation type="submission" date="2015-11" db="EMBL/GenBank/DDBJ databases">
        <title>Identification of large and diverse effector repertoires of 38 Legionella species.</title>
        <authorList>
            <person name="Burstein D."/>
            <person name="Amaro F."/>
            <person name="Zusman T."/>
            <person name="Lifshitz Z."/>
            <person name="Cohen O."/>
            <person name="Gilbert J.A."/>
            <person name="Pupko T."/>
            <person name="Shuman H.A."/>
            <person name="Segal G."/>
        </authorList>
    </citation>
    <scope>NUCLEOTIDE SEQUENCE [LARGE SCALE GENOMIC DNA]</scope>
    <source>
        <strain evidence="6 7">1762-AUS-E</strain>
    </source>
</reference>
<keyword evidence="3 4" id="KW-0472">Membrane</keyword>
<dbReference type="PATRIC" id="fig|45056.6.peg.435"/>
<keyword evidence="7" id="KW-1185">Reference proteome</keyword>
<name>A0A0W0R403_9GAMM</name>
<gene>
    <name evidence="6" type="ORF">Lade_0420</name>
</gene>
<evidence type="ECO:0000313" key="6">
    <source>
        <dbReference type="EMBL" id="KTC65762.1"/>
    </source>
</evidence>
<evidence type="ECO:0000256" key="3">
    <source>
        <dbReference type="ARBA" id="ARBA00023136"/>
    </source>
</evidence>
<evidence type="ECO:0000259" key="5">
    <source>
        <dbReference type="PROSITE" id="PS50850"/>
    </source>
</evidence>
<dbReference type="RefSeq" id="WP_058461497.1">
    <property type="nucleotide sequence ID" value="NZ_CAAAHS010000004.1"/>
</dbReference>
<dbReference type="Proteomes" id="UP000054859">
    <property type="component" value="Unassembled WGS sequence"/>
</dbReference>
<sequence>MKKRVLSLIPKSIWVLGFVSLLMDISSEIIHSILPLFMTKVLSASALTIGIIEGVAESTTLIIKVFSGIVSDYLGKRKTVVLIGYSLSTVTKLIFAITSSIFMIFSARFIDRIGKGIRGAPRDALIADLSPPAIRGASFGLRQSLDTVGAFIGPVFAMVLLYLTANNFRFIFLCAFLPAVIAVLLLVFGVQEKEKKGFKGERKILWNDIKRLPFSYWWVVILGGIFTLSRFSEAFLVLKASEAGMTLYLIPLTLGVMSFFYALTAYPFGRLADHISHTFLLVLGIFFLIVSNLFLAVSQTWIGIYVGVSLWGIHMGITQGLFALMVSQTIPENLRGTGYGIFSLVSGLGMLVASILAGIIWDTLGSQYTFYCGIMLSTLTLIVFLFPKKKLLPFPKNDKYT</sequence>
<dbReference type="EMBL" id="LNKA01000001">
    <property type="protein sequence ID" value="KTC65762.1"/>
    <property type="molecule type" value="Genomic_DNA"/>
</dbReference>